<sequence length="110" mass="11492">MGTVLSFRPTRRILRLLSFRRAATPPAVPQSPAQGAPQPEPATAPFPCEVVSLEDPRLPGVFPWCPPMPPYVGVLVIGAAVATSAAAHLAADLSLLPGRITVAAFSPWSA</sequence>
<dbReference type="EMBL" id="BSDO01000004">
    <property type="protein sequence ID" value="GLI23450.1"/>
    <property type="molecule type" value="Genomic_DNA"/>
</dbReference>
<proteinExistence type="predicted"/>
<accession>A0A9W6CPM1</accession>
<comment type="caution">
    <text evidence="2">The sequence shown here is derived from an EMBL/GenBank/DDBJ whole genome shotgun (WGS) entry which is preliminary data.</text>
</comment>
<gene>
    <name evidence="3" type="ORF">GGQ86_003014</name>
    <name evidence="2" type="ORF">XFLAVUS301_31240</name>
</gene>
<feature type="region of interest" description="Disordered" evidence="1">
    <location>
        <begin position="24"/>
        <end position="44"/>
    </location>
</feature>
<organism evidence="2 4">
    <name type="scientific">Xanthobacter flavus</name>
    <dbReference type="NCBI Taxonomy" id="281"/>
    <lineage>
        <taxon>Bacteria</taxon>
        <taxon>Pseudomonadati</taxon>
        <taxon>Pseudomonadota</taxon>
        <taxon>Alphaproteobacteria</taxon>
        <taxon>Hyphomicrobiales</taxon>
        <taxon>Xanthobacteraceae</taxon>
        <taxon>Xanthobacter</taxon>
    </lineage>
</organism>
<evidence type="ECO:0000313" key="2">
    <source>
        <dbReference type="EMBL" id="GLI23450.1"/>
    </source>
</evidence>
<reference evidence="2" key="1">
    <citation type="submission" date="2022-12" db="EMBL/GenBank/DDBJ databases">
        <title>Reference genome sequencing for broad-spectrum identification of bacterial and archaeal isolates by mass spectrometry.</title>
        <authorList>
            <person name="Sekiguchi Y."/>
            <person name="Tourlousse D.M."/>
        </authorList>
    </citation>
    <scope>NUCLEOTIDE SEQUENCE</scope>
    <source>
        <strain evidence="2">301</strain>
    </source>
</reference>
<dbReference type="GeneID" id="95763908"/>
<evidence type="ECO:0000313" key="5">
    <source>
        <dbReference type="Proteomes" id="UP001245370"/>
    </source>
</evidence>
<dbReference type="AlphaFoldDB" id="A0A9W6CPM1"/>
<dbReference type="Proteomes" id="UP001144397">
    <property type="component" value="Unassembled WGS sequence"/>
</dbReference>
<evidence type="ECO:0000313" key="3">
    <source>
        <dbReference type="EMBL" id="MDR6334532.1"/>
    </source>
</evidence>
<dbReference type="Proteomes" id="UP001245370">
    <property type="component" value="Unassembled WGS sequence"/>
</dbReference>
<dbReference type="EMBL" id="JAVDPY010000005">
    <property type="protein sequence ID" value="MDR6334532.1"/>
    <property type="molecule type" value="Genomic_DNA"/>
</dbReference>
<dbReference type="RefSeq" id="WP_281808292.1">
    <property type="nucleotide sequence ID" value="NZ_BSDO01000004.1"/>
</dbReference>
<evidence type="ECO:0000313" key="4">
    <source>
        <dbReference type="Proteomes" id="UP001144397"/>
    </source>
</evidence>
<reference evidence="3 5" key="2">
    <citation type="submission" date="2023-07" db="EMBL/GenBank/DDBJ databases">
        <title>Genomic Encyclopedia of Type Strains, Phase IV (KMG-IV): sequencing the most valuable type-strain genomes for metagenomic binning, comparative biology and taxonomic classification.</title>
        <authorList>
            <person name="Goeker M."/>
        </authorList>
    </citation>
    <scope>NUCLEOTIDE SEQUENCE [LARGE SCALE GENOMIC DNA]</scope>
    <source>
        <strain evidence="3 5">DSM 338</strain>
    </source>
</reference>
<protein>
    <submittedName>
        <fullName evidence="2">Uncharacterized protein</fullName>
    </submittedName>
</protein>
<name>A0A9W6CPM1_XANFL</name>
<evidence type="ECO:0000256" key="1">
    <source>
        <dbReference type="SAM" id="MobiDB-lite"/>
    </source>
</evidence>
<keyword evidence="5" id="KW-1185">Reference proteome</keyword>